<dbReference type="InterPro" id="IPR050109">
    <property type="entry name" value="HTH-type_TetR-like_transc_reg"/>
</dbReference>
<protein>
    <submittedName>
        <fullName evidence="6">TetR family transcriptional regulator</fullName>
    </submittedName>
</protein>
<organism evidence="6 7">
    <name type="scientific">Kitasatospora cineracea</name>
    <dbReference type="NCBI Taxonomy" id="88074"/>
    <lineage>
        <taxon>Bacteria</taxon>
        <taxon>Bacillati</taxon>
        <taxon>Actinomycetota</taxon>
        <taxon>Actinomycetes</taxon>
        <taxon>Kitasatosporales</taxon>
        <taxon>Streptomycetaceae</taxon>
        <taxon>Kitasatospora</taxon>
    </lineage>
</organism>
<dbReference type="PRINTS" id="PR00455">
    <property type="entry name" value="HTHTETR"/>
</dbReference>
<sequence>MGAMGLRETKKQQTRTAIADAALPLFLAHGFDRVTVAEVARHAGVSTNTVFNYFPTKEDLFFDRQSEVEQYLAALVDPLPPGACCPAAAVRDDLCAALGRGDPALGLGPGAADFFRTVEASPALRAREREIGERVETALAAALPPSPTAPLLAGALAGLHRATLRELRRRVLAGDPPATVAADLTAAATAAFAPLCPCQAVSSGSVGRWSGCAVDWCAVGADRAAAPGPEAEAGRPPAGPS</sequence>
<comment type="caution">
    <text evidence="6">The sequence shown here is derived from an EMBL/GenBank/DDBJ whole genome shotgun (WGS) entry which is preliminary data.</text>
</comment>
<dbReference type="GO" id="GO:0003700">
    <property type="term" value="F:DNA-binding transcription factor activity"/>
    <property type="evidence" value="ECO:0007669"/>
    <property type="project" value="TreeGrafter"/>
</dbReference>
<dbReference type="EMBL" id="RKQG01000002">
    <property type="protein sequence ID" value="RPE28645.1"/>
    <property type="molecule type" value="Genomic_DNA"/>
</dbReference>
<evidence type="ECO:0000256" key="4">
    <source>
        <dbReference type="PROSITE-ProRule" id="PRU00335"/>
    </source>
</evidence>
<accession>A0A3N4RCE9</accession>
<feature type="domain" description="HTH tetR-type" evidence="5">
    <location>
        <begin position="12"/>
        <end position="72"/>
    </location>
</feature>
<evidence type="ECO:0000259" key="5">
    <source>
        <dbReference type="PROSITE" id="PS50977"/>
    </source>
</evidence>
<dbReference type="PANTHER" id="PTHR30055:SF234">
    <property type="entry name" value="HTH-TYPE TRANSCRIPTIONAL REGULATOR BETI"/>
    <property type="match status" value="1"/>
</dbReference>
<keyword evidence="1" id="KW-0805">Transcription regulation</keyword>
<dbReference type="AlphaFoldDB" id="A0A3N4RCE9"/>
<dbReference type="PROSITE" id="PS50977">
    <property type="entry name" value="HTH_TETR_2"/>
    <property type="match status" value="1"/>
</dbReference>
<dbReference type="Proteomes" id="UP000266906">
    <property type="component" value="Unassembled WGS sequence"/>
</dbReference>
<dbReference type="InterPro" id="IPR001647">
    <property type="entry name" value="HTH_TetR"/>
</dbReference>
<dbReference type="InterPro" id="IPR009057">
    <property type="entry name" value="Homeodomain-like_sf"/>
</dbReference>
<evidence type="ECO:0000313" key="6">
    <source>
        <dbReference type="EMBL" id="RPE28645.1"/>
    </source>
</evidence>
<proteinExistence type="predicted"/>
<dbReference type="Pfam" id="PF00440">
    <property type="entry name" value="TetR_N"/>
    <property type="match status" value="1"/>
</dbReference>
<feature type="DNA-binding region" description="H-T-H motif" evidence="4">
    <location>
        <begin position="35"/>
        <end position="54"/>
    </location>
</feature>
<dbReference type="Gene3D" id="1.10.357.10">
    <property type="entry name" value="Tetracycline Repressor, domain 2"/>
    <property type="match status" value="1"/>
</dbReference>
<keyword evidence="2 4" id="KW-0238">DNA-binding</keyword>
<reference evidence="6 7" key="1">
    <citation type="submission" date="2018-11" db="EMBL/GenBank/DDBJ databases">
        <title>Sequencing the genomes of 1000 actinobacteria strains.</title>
        <authorList>
            <person name="Klenk H.-P."/>
        </authorList>
    </citation>
    <scope>NUCLEOTIDE SEQUENCE [LARGE SCALE GENOMIC DNA]</scope>
    <source>
        <strain evidence="6 7">DSM 44781</strain>
    </source>
</reference>
<gene>
    <name evidence="6" type="ORF">EDD38_5784</name>
</gene>
<keyword evidence="3" id="KW-0804">Transcription</keyword>
<dbReference type="Gene3D" id="1.10.10.60">
    <property type="entry name" value="Homeodomain-like"/>
    <property type="match status" value="1"/>
</dbReference>
<name>A0A3N4RCE9_9ACTN</name>
<evidence type="ECO:0000256" key="3">
    <source>
        <dbReference type="ARBA" id="ARBA00023163"/>
    </source>
</evidence>
<dbReference type="GO" id="GO:0000976">
    <property type="term" value="F:transcription cis-regulatory region binding"/>
    <property type="evidence" value="ECO:0007669"/>
    <property type="project" value="TreeGrafter"/>
</dbReference>
<dbReference type="SUPFAM" id="SSF46689">
    <property type="entry name" value="Homeodomain-like"/>
    <property type="match status" value="1"/>
</dbReference>
<evidence type="ECO:0000313" key="7">
    <source>
        <dbReference type="Proteomes" id="UP000266906"/>
    </source>
</evidence>
<dbReference type="PANTHER" id="PTHR30055">
    <property type="entry name" value="HTH-TYPE TRANSCRIPTIONAL REGULATOR RUTR"/>
    <property type="match status" value="1"/>
</dbReference>
<keyword evidence="7" id="KW-1185">Reference proteome</keyword>
<evidence type="ECO:0000256" key="2">
    <source>
        <dbReference type="ARBA" id="ARBA00023125"/>
    </source>
</evidence>
<evidence type="ECO:0000256" key="1">
    <source>
        <dbReference type="ARBA" id="ARBA00023015"/>
    </source>
</evidence>